<dbReference type="RefSeq" id="WP_179743103.1">
    <property type="nucleotide sequence ID" value="NZ_JACCAS010000001.1"/>
</dbReference>
<name>A0A7Y9WJ03_9BURK</name>
<dbReference type="Proteomes" id="UP000540929">
    <property type="component" value="Unassembled WGS sequence"/>
</dbReference>
<keyword evidence="2" id="KW-1185">Reference proteome</keyword>
<proteinExistence type="predicted"/>
<comment type="caution">
    <text evidence="1">The sequence shown here is derived from an EMBL/GenBank/DDBJ whole genome shotgun (WGS) entry which is preliminary data.</text>
</comment>
<accession>A0A7Y9WJ03</accession>
<dbReference type="EMBL" id="JACCAS010000001">
    <property type="protein sequence ID" value="NYH21747.1"/>
    <property type="molecule type" value="Genomic_DNA"/>
</dbReference>
<gene>
    <name evidence="1" type="ORF">GGD40_001226</name>
</gene>
<sequence>MPRVTRRGPFNWELPDQGFDGLHYAGSVPVGAQDMRRATDNAQARLEAAKAGGFRRFERTEAVQWTKDVKGCLAEAIGVPLADIVAMDRREPFASTAPVADQPIRDVDVTIGCRRFDIKASCDRLPGIQERNDRYFAVNADQLSRYESLGYDGLMFVRIVKEGKLADVWFVSLQEVRRAKRHPAVTENVSDWYAVTIPRTTDA</sequence>
<dbReference type="AlphaFoldDB" id="A0A7Y9WJ03"/>
<reference evidence="1 2" key="1">
    <citation type="submission" date="2020-07" db="EMBL/GenBank/DDBJ databases">
        <title>Exploring microbial biodiversity for novel pathways involved in the catabolism of aromatic compounds derived from lignin.</title>
        <authorList>
            <person name="Elkins J."/>
        </authorList>
    </citation>
    <scope>NUCLEOTIDE SEQUENCE [LARGE SCALE GENOMIC DNA]</scope>
    <source>
        <strain evidence="1 2">H2C3C</strain>
    </source>
</reference>
<organism evidence="1 2">
    <name type="scientific">Paraburkholderia bryophila</name>
    <dbReference type="NCBI Taxonomy" id="420952"/>
    <lineage>
        <taxon>Bacteria</taxon>
        <taxon>Pseudomonadati</taxon>
        <taxon>Pseudomonadota</taxon>
        <taxon>Betaproteobacteria</taxon>
        <taxon>Burkholderiales</taxon>
        <taxon>Burkholderiaceae</taxon>
        <taxon>Paraburkholderia</taxon>
    </lineage>
</organism>
<evidence type="ECO:0000313" key="1">
    <source>
        <dbReference type="EMBL" id="NYH21747.1"/>
    </source>
</evidence>
<protein>
    <submittedName>
        <fullName evidence="1">Uncharacterized protein</fullName>
    </submittedName>
</protein>
<evidence type="ECO:0000313" key="2">
    <source>
        <dbReference type="Proteomes" id="UP000540929"/>
    </source>
</evidence>